<dbReference type="InterPro" id="IPR002562">
    <property type="entry name" value="3'-5'_exonuclease_dom"/>
</dbReference>
<dbReference type="EMBL" id="RGGN01000064">
    <property type="protein sequence ID" value="NCU62921.1"/>
    <property type="molecule type" value="Genomic_DNA"/>
</dbReference>
<protein>
    <recommendedName>
        <fullName evidence="1">3'-5' exonuclease domain-containing protein</fullName>
    </recommendedName>
</protein>
<sequence length="80" mass="9624">MFKKNNHNFSFIKNNNELDQFIAKIKNKKKFFFDTEFERRTTYKAIISIIVISDGKNIGIIDCLKKNINFKKIFKFLNKK</sequence>
<comment type="caution">
    <text evidence="2">The sequence shown here is derived from an EMBL/GenBank/DDBJ whole genome shotgun (WGS) entry which is preliminary data.</text>
</comment>
<dbReference type="InterPro" id="IPR012337">
    <property type="entry name" value="RNaseH-like_sf"/>
</dbReference>
<organism evidence="2 3">
    <name type="scientific">Candidatus Fonsibacter lacus</name>
    <dbReference type="NCBI Taxonomy" id="2576439"/>
    <lineage>
        <taxon>Bacteria</taxon>
        <taxon>Pseudomonadati</taxon>
        <taxon>Pseudomonadota</taxon>
        <taxon>Alphaproteobacteria</taxon>
        <taxon>Candidatus Pelagibacterales</taxon>
        <taxon>Candidatus Pelagibacterales incertae sedis</taxon>
        <taxon>Candidatus Fonsibacter</taxon>
    </lineage>
</organism>
<dbReference type="InterPro" id="IPR036397">
    <property type="entry name" value="RNaseH_sf"/>
</dbReference>
<evidence type="ECO:0000313" key="2">
    <source>
        <dbReference type="EMBL" id="NCU62921.1"/>
    </source>
</evidence>
<name>A0A845SB13_9PROT</name>
<feature type="domain" description="3'-5' exonuclease" evidence="1">
    <location>
        <begin position="11"/>
        <end position="73"/>
    </location>
</feature>
<dbReference type="Gene3D" id="3.30.420.10">
    <property type="entry name" value="Ribonuclease H-like superfamily/Ribonuclease H"/>
    <property type="match status" value="1"/>
</dbReference>
<dbReference type="AlphaFoldDB" id="A0A845SB13"/>
<dbReference type="GO" id="GO:0003676">
    <property type="term" value="F:nucleic acid binding"/>
    <property type="evidence" value="ECO:0007669"/>
    <property type="project" value="InterPro"/>
</dbReference>
<dbReference type="GO" id="GO:0008408">
    <property type="term" value="F:3'-5' exonuclease activity"/>
    <property type="evidence" value="ECO:0007669"/>
    <property type="project" value="InterPro"/>
</dbReference>
<evidence type="ECO:0000313" key="3">
    <source>
        <dbReference type="Proteomes" id="UP000572953"/>
    </source>
</evidence>
<evidence type="ECO:0000259" key="1">
    <source>
        <dbReference type="Pfam" id="PF01612"/>
    </source>
</evidence>
<dbReference type="Pfam" id="PF01612">
    <property type="entry name" value="DNA_pol_A_exo1"/>
    <property type="match status" value="1"/>
</dbReference>
<feature type="non-terminal residue" evidence="2">
    <location>
        <position position="80"/>
    </location>
</feature>
<dbReference type="GO" id="GO:0006139">
    <property type="term" value="P:nucleobase-containing compound metabolic process"/>
    <property type="evidence" value="ECO:0007669"/>
    <property type="project" value="InterPro"/>
</dbReference>
<dbReference type="Proteomes" id="UP000572953">
    <property type="component" value="Unassembled WGS sequence"/>
</dbReference>
<gene>
    <name evidence="2" type="ORF">EBV78_02350</name>
</gene>
<reference evidence="2 3" key="1">
    <citation type="submission" date="2018-10" db="EMBL/GenBank/DDBJ databases">
        <title>Iterative Subtractive Binning of Freshwater Chronoseries Metagenomes Recovers Nearly Complete Genomes from over Four Hundred Novel Species.</title>
        <authorList>
            <person name="Rodriguez-R L.M."/>
            <person name="Tsementzi D."/>
            <person name="Luo C."/>
            <person name="Konstantinidis K.T."/>
        </authorList>
    </citation>
    <scope>NUCLEOTIDE SEQUENCE [LARGE SCALE GENOMIC DNA]</scope>
    <source>
        <strain evidence="2">WB7_2B_003</strain>
    </source>
</reference>
<dbReference type="SUPFAM" id="SSF53098">
    <property type="entry name" value="Ribonuclease H-like"/>
    <property type="match status" value="1"/>
</dbReference>
<accession>A0A845SB13</accession>
<proteinExistence type="predicted"/>